<accession>A0A1M6N6K9</accession>
<protein>
    <submittedName>
        <fullName evidence="9">MacB-like core domain-containing protein</fullName>
    </submittedName>
</protein>
<dbReference type="GO" id="GO:0022857">
    <property type="term" value="F:transmembrane transporter activity"/>
    <property type="evidence" value="ECO:0007669"/>
    <property type="project" value="TreeGrafter"/>
</dbReference>
<dbReference type="InterPro" id="IPR050250">
    <property type="entry name" value="Macrolide_Exporter_MacB"/>
</dbReference>
<dbReference type="RefSeq" id="WP_073011731.1">
    <property type="nucleotide sequence ID" value="NZ_FQZO01000010.1"/>
</dbReference>
<feature type="domain" description="ABC3 transporter permease C-terminal" evidence="8">
    <location>
        <begin position="288"/>
        <end position="392"/>
    </location>
</feature>
<feature type="transmembrane region" description="Helical" evidence="7">
    <location>
        <begin position="337"/>
        <end position="356"/>
    </location>
</feature>
<evidence type="ECO:0000256" key="1">
    <source>
        <dbReference type="ARBA" id="ARBA00004651"/>
    </source>
</evidence>
<evidence type="ECO:0000256" key="7">
    <source>
        <dbReference type="SAM" id="Phobius"/>
    </source>
</evidence>
<dbReference type="Proteomes" id="UP000184080">
    <property type="component" value="Unassembled WGS sequence"/>
</dbReference>
<keyword evidence="5 7" id="KW-0472">Membrane</keyword>
<evidence type="ECO:0000256" key="4">
    <source>
        <dbReference type="ARBA" id="ARBA00022989"/>
    </source>
</evidence>
<comment type="similarity">
    <text evidence="6">Belongs to the ABC-4 integral membrane protein family.</text>
</comment>
<evidence type="ECO:0000259" key="8">
    <source>
        <dbReference type="Pfam" id="PF02687"/>
    </source>
</evidence>
<dbReference type="InterPro" id="IPR003838">
    <property type="entry name" value="ABC3_permease_C"/>
</dbReference>
<keyword evidence="4 7" id="KW-1133">Transmembrane helix</keyword>
<dbReference type="PANTHER" id="PTHR30572">
    <property type="entry name" value="MEMBRANE COMPONENT OF TRANSPORTER-RELATED"/>
    <property type="match status" value="1"/>
</dbReference>
<dbReference type="EMBL" id="FQZO01000010">
    <property type="protein sequence ID" value="SHJ91339.1"/>
    <property type="molecule type" value="Genomic_DNA"/>
</dbReference>
<gene>
    <name evidence="9" type="ORF">SAMN05444401_0114</name>
</gene>
<feature type="transmembrane region" description="Helical" evidence="7">
    <location>
        <begin position="288"/>
        <end position="309"/>
    </location>
</feature>
<feature type="transmembrane region" description="Helical" evidence="7">
    <location>
        <begin position="368"/>
        <end position="388"/>
    </location>
</feature>
<evidence type="ECO:0000256" key="3">
    <source>
        <dbReference type="ARBA" id="ARBA00022692"/>
    </source>
</evidence>
<evidence type="ECO:0000313" key="10">
    <source>
        <dbReference type="Proteomes" id="UP000184080"/>
    </source>
</evidence>
<name>A0A1M6N6K9_9CLOT</name>
<keyword evidence="10" id="KW-1185">Reference proteome</keyword>
<evidence type="ECO:0000256" key="5">
    <source>
        <dbReference type="ARBA" id="ARBA00023136"/>
    </source>
</evidence>
<dbReference type="PANTHER" id="PTHR30572:SF4">
    <property type="entry name" value="ABC TRANSPORTER PERMEASE YTRF"/>
    <property type="match status" value="1"/>
</dbReference>
<proteinExistence type="inferred from homology"/>
<evidence type="ECO:0000256" key="2">
    <source>
        <dbReference type="ARBA" id="ARBA00022475"/>
    </source>
</evidence>
<dbReference type="OrthoDB" id="1897773at2"/>
<keyword evidence="3 7" id="KW-0812">Transmembrane</keyword>
<evidence type="ECO:0000313" key="9">
    <source>
        <dbReference type="EMBL" id="SHJ91339.1"/>
    </source>
</evidence>
<dbReference type="AlphaFoldDB" id="A0A1M6N6K9"/>
<dbReference type="GO" id="GO:0005886">
    <property type="term" value="C:plasma membrane"/>
    <property type="evidence" value="ECO:0007669"/>
    <property type="project" value="UniProtKB-SubCell"/>
</dbReference>
<evidence type="ECO:0000256" key="6">
    <source>
        <dbReference type="ARBA" id="ARBA00038076"/>
    </source>
</evidence>
<organism evidence="9 10">
    <name type="scientific">Clostridium amylolyticum</name>
    <dbReference type="NCBI Taxonomy" id="1121298"/>
    <lineage>
        <taxon>Bacteria</taxon>
        <taxon>Bacillati</taxon>
        <taxon>Bacillota</taxon>
        <taxon>Clostridia</taxon>
        <taxon>Eubacteriales</taxon>
        <taxon>Clostridiaceae</taxon>
        <taxon>Clostridium</taxon>
    </lineage>
</organism>
<dbReference type="Pfam" id="PF02687">
    <property type="entry name" value="FtsX"/>
    <property type="match status" value="1"/>
</dbReference>
<comment type="subcellular location">
    <subcellularLocation>
        <location evidence="1">Cell membrane</location>
        <topology evidence="1">Multi-pass membrane protein</topology>
    </subcellularLocation>
</comment>
<reference evidence="9 10" key="1">
    <citation type="submission" date="2016-11" db="EMBL/GenBank/DDBJ databases">
        <authorList>
            <person name="Jaros S."/>
            <person name="Januszkiewicz K."/>
            <person name="Wedrychowicz H."/>
        </authorList>
    </citation>
    <scope>NUCLEOTIDE SEQUENCE [LARGE SCALE GENOMIC DNA]</scope>
    <source>
        <strain evidence="9 10">DSM 21864</strain>
    </source>
</reference>
<keyword evidence="2" id="KW-1003">Cell membrane</keyword>
<sequence>MINFKYALLQLVKKTTTTFFIVLQIALAFFLMFTLIEVKNGTAKTLKDIDRIYEDSNDMFTIFDLNDIRNMNNSDIKEKISKYINEKGYNYITSSKGFLYIDKNSSINNLSEIFLQSMRSNNYYDAGKIELDHNGYKYFKLEVSEGRGLEEKDFLYKENEYVPVLVGKELSKHFKVGDVFQGLNNDKSKKFKVIGVLKENLSVFGATGVYDIVNTNSYFIIPKVGESNLENFDAKIFFGRKASNLKNFKESVEKDFNEMNISTQVNLVDDNLKDIEKGIKTQRRINNITFIVVLLFSSVGFISSLLYSINKRLSEFGVHLMSGGTISDIAKRTFIEVSIQIIISFVVAYIFRTVYVPYKMEISDLYESILYAVIISISISIIPVTKVLRINIDQLLRGRE</sequence>
<dbReference type="STRING" id="1121298.SAMN05444401_0114"/>
<feature type="transmembrane region" description="Helical" evidence="7">
    <location>
        <begin position="20"/>
        <end position="38"/>
    </location>
</feature>